<evidence type="ECO:0000256" key="1">
    <source>
        <dbReference type="ARBA" id="ARBA00023015"/>
    </source>
</evidence>
<evidence type="ECO:0000259" key="4">
    <source>
        <dbReference type="PROSITE" id="PS50987"/>
    </source>
</evidence>
<dbReference type="Gene3D" id="1.10.10.10">
    <property type="entry name" value="Winged helix-like DNA-binding domain superfamily/Winged helix DNA-binding domain"/>
    <property type="match status" value="1"/>
</dbReference>
<reference evidence="5" key="1">
    <citation type="submission" date="2019-09" db="EMBL/GenBank/DDBJ databases">
        <title>In-depth cultivation of the pig gut microbiome towards novel bacterial diversity and tailored functional studies.</title>
        <authorList>
            <person name="Wylensek D."/>
            <person name="Hitch T.C.A."/>
            <person name="Clavel T."/>
        </authorList>
    </citation>
    <scope>NUCLEOTIDE SEQUENCE</scope>
    <source>
        <strain evidence="5">RF-744-FAT-WT-3</strain>
    </source>
</reference>
<dbReference type="SMART" id="SM00418">
    <property type="entry name" value="HTH_ARSR"/>
    <property type="match status" value="1"/>
</dbReference>
<dbReference type="PROSITE" id="PS50987">
    <property type="entry name" value="HTH_ARSR_2"/>
    <property type="match status" value="1"/>
</dbReference>
<accession>A0A6A8M812</accession>
<gene>
    <name evidence="5" type="ORF">FYJ66_05080</name>
</gene>
<keyword evidence="2" id="KW-0238">DNA-binding</keyword>
<dbReference type="PRINTS" id="PR00778">
    <property type="entry name" value="HTHARSR"/>
</dbReference>
<sequence length="110" mass="12550">MGLREDVKKIKALTDENRLAIMLALQHGEKCGCELLEELNITQPTLSHHMKILSDSGLVEYYKEGKWMHYFISSEGVKEFREMIGSYARCDCETDSSVPYGCKCKAQGQR</sequence>
<dbReference type="GO" id="GO:0003700">
    <property type="term" value="F:DNA-binding transcription factor activity"/>
    <property type="evidence" value="ECO:0007669"/>
    <property type="project" value="InterPro"/>
</dbReference>
<dbReference type="InterPro" id="IPR036390">
    <property type="entry name" value="WH_DNA-bd_sf"/>
</dbReference>
<dbReference type="RefSeq" id="WP_154572440.1">
    <property type="nucleotide sequence ID" value="NZ_VUNB01000004.1"/>
</dbReference>
<dbReference type="InterPro" id="IPR051081">
    <property type="entry name" value="HTH_MetalResp_TranReg"/>
</dbReference>
<dbReference type="AlphaFoldDB" id="A0A6A8M812"/>
<dbReference type="NCBIfam" id="NF033788">
    <property type="entry name" value="HTH_metalloreg"/>
    <property type="match status" value="1"/>
</dbReference>
<dbReference type="PANTHER" id="PTHR33154:SF18">
    <property type="entry name" value="ARSENICAL RESISTANCE OPERON REPRESSOR"/>
    <property type="match status" value="1"/>
</dbReference>
<dbReference type="InterPro" id="IPR001845">
    <property type="entry name" value="HTH_ArsR_DNA-bd_dom"/>
</dbReference>
<feature type="domain" description="HTH arsR-type" evidence="4">
    <location>
        <begin position="1"/>
        <end position="92"/>
    </location>
</feature>
<protein>
    <submittedName>
        <fullName evidence="5">Winged helix-turn-helix transcriptional regulator</fullName>
    </submittedName>
</protein>
<dbReference type="EMBL" id="VUNB01000004">
    <property type="protein sequence ID" value="MST68963.1"/>
    <property type="molecule type" value="Genomic_DNA"/>
</dbReference>
<dbReference type="CDD" id="cd00090">
    <property type="entry name" value="HTH_ARSR"/>
    <property type="match status" value="1"/>
</dbReference>
<dbReference type="PANTHER" id="PTHR33154">
    <property type="entry name" value="TRANSCRIPTIONAL REGULATOR, ARSR FAMILY"/>
    <property type="match status" value="1"/>
</dbReference>
<name>A0A6A8M812_9FIRM</name>
<dbReference type="SUPFAM" id="SSF46785">
    <property type="entry name" value="Winged helix' DNA-binding domain"/>
    <property type="match status" value="1"/>
</dbReference>
<keyword evidence="3" id="KW-0804">Transcription</keyword>
<evidence type="ECO:0000313" key="5">
    <source>
        <dbReference type="EMBL" id="MST68963.1"/>
    </source>
</evidence>
<dbReference type="InterPro" id="IPR036388">
    <property type="entry name" value="WH-like_DNA-bd_sf"/>
</dbReference>
<keyword evidence="1" id="KW-0805">Transcription regulation</keyword>
<proteinExistence type="predicted"/>
<dbReference type="Pfam" id="PF01022">
    <property type="entry name" value="HTH_5"/>
    <property type="match status" value="1"/>
</dbReference>
<organism evidence="5">
    <name type="scientific">Baileyella intestinalis</name>
    <dbReference type="NCBI Taxonomy" id="2606709"/>
    <lineage>
        <taxon>Bacteria</taxon>
        <taxon>Bacillati</taxon>
        <taxon>Bacillota</taxon>
        <taxon>Clostridia</taxon>
        <taxon>Peptostreptococcales</taxon>
        <taxon>Anaerovoracaceae</taxon>
        <taxon>Baileyella</taxon>
    </lineage>
</organism>
<evidence type="ECO:0000256" key="3">
    <source>
        <dbReference type="ARBA" id="ARBA00023163"/>
    </source>
</evidence>
<comment type="caution">
    <text evidence="5">The sequence shown here is derived from an EMBL/GenBank/DDBJ whole genome shotgun (WGS) entry which is preliminary data.</text>
</comment>
<evidence type="ECO:0000256" key="2">
    <source>
        <dbReference type="ARBA" id="ARBA00023125"/>
    </source>
</evidence>
<dbReference type="GO" id="GO:0003677">
    <property type="term" value="F:DNA binding"/>
    <property type="evidence" value="ECO:0007669"/>
    <property type="project" value="UniProtKB-KW"/>
</dbReference>
<dbReference type="InterPro" id="IPR011991">
    <property type="entry name" value="ArsR-like_HTH"/>
</dbReference>